<dbReference type="InterPro" id="IPR000182">
    <property type="entry name" value="GNAT_dom"/>
</dbReference>
<keyword evidence="2" id="KW-0012">Acyltransferase</keyword>
<dbReference type="PROSITE" id="PS51186">
    <property type="entry name" value="GNAT"/>
    <property type="match status" value="1"/>
</dbReference>
<gene>
    <name evidence="4" type="ORF">COB67_07630</name>
</gene>
<dbReference type="EMBL" id="NVSR01000047">
    <property type="protein sequence ID" value="PCI27853.1"/>
    <property type="molecule type" value="Genomic_DNA"/>
</dbReference>
<name>A0A2A4T2Q8_9DELT</name>
<dbReference type="CDD" id="cd04301">
    <property type="entry name" value="NAT_SF"/>
    <property type="match status" value="1"/>
</dbReference>
<dbReference type="Gene3D" id="3.40.630.30">
    <property type="match status" value="1"/>
</dbReference>
<dbReference type="SUPFAM" id="SSF55729">
    <property type="entry name" value="Acyl-CoA N-acyltransferases (Nat)"/>
    <property type="match status" value="1"/>
</dbReference>
<protein>
    <submittedName>
        <fullName evidence="4">GNAT family N-acetyltransferase</fullName>
    </submittedName>
</protein>
<evidence type="ECO:0000313" key="5">
    <source>
        <dbReference type="Proteomes" id="UP000218113"/>
    </source>
</evidence>
<dbReference type="GO" id="GO:0008080">
    <property type="term" value="F:N-acetyltransferase activity"/>
    <property type="evidence" value="ECO:0007669"/>
    <property type="project" value="InterPro"/>
</dbReference>
<reference evidence="5" key="1">
    <citation type="submission" date="2017-08" db="EMBL/GenBank/DDBJ databases">
        <title>A dynamic microbial community with high functional redundancy inhabits the cold, oxic subseafloor aquifer.</title>
        <authorList>
            <person name="Tully B.J."/>
            <person name="Wheat C.G."/>
            <person name="Glazer B.T."/>
            <person name="Huber J.A."/>
        </authorList>
    </citation>
    <scope>NUCLEOTIDE SEQUENCE [LARGE SCALE GENOMIC DNA]</scope>
</reference>
<dbReference type="AlphaFoldDB" id="A0A2A4T2Q8"/>
<dbReference type="InterPro" id="IPR045039">
    <property type="entry name" value="NSI-like"/>
</dbReference>
<dbReference type="PANTHER" id="PTHR43626">
    <property type="entry name" value="ACYL-COA N-ACYLTRANSFERASE"/>
    <property type="match status" value="1"/>
</dbReference>
<evidence type="ECO:0000256" key="2">
    <source>
        <dbReference type="ARBA" id="ARBA00023315"/>
    </source>
</evidence>
<keyword evidence="1 4" id="KW-0808">Transferase</keyword>
<proteinExistence type="predicted"/>
<evidence type="ECO:0000256" key="1">
    <source>
        <dbReference type="ARBA" id="ARBA00022679"/>
    </source>
</evidence>
<accession>A0A2A4T2Q8</accession>
<evidence type="ECO:0000313" key="4">
    <source>
        <dbReference type="EMBL" id="PCI27853.1"/>
    </source>
</evidence>
<evidence type="ECO:0000259" key="3">
    <source>
        <dbReference type="PROSITE" id="PS51186"/>
    </source>
</evidence>
<dbReference type="InterPro" id="IPR016181">
    <property type="entry name" value="Acyl_CoA_acyltransferase"/>
</dbReference>
<organism evidence="4 5">
    <name type="scientific">SAR324 cluster bacterium</name>
    <dbReference type="NCBI Taxonomy" id="2024889"/>
    <lineage>
        <taxon>Bacteria</taxon>
        <taxon>Deltaproteobacteria</taxon>
        <taxon>SAR324 cluster</taxon>
    </lineage>
</organism>
<dbReference type="Pfam" id="PF13508">
    <property type="entry name" value="Acetyltransf_7"/>
    <property type="match status" value="1"/>
</dbReference>
<dbReference type="GO" id="GO:0005737">
    <property type="term" value="C:cytoplasm"/>
    <property type="evidence" value="ECO:0007669"/>
    <property type="project" value="TreeGrafter"/>
</dbReference>
<comment type="caution">
    <text evidence="4">The sequence shown here is derived from an EMBL/GenBank/DDBJ whole genome shotgun (WGS) entry which is preliminary data.</text>
</comment>
<dbReference type="PANTHER" id="PTHR43626:SF4">
    <property type="entry name" value="GCN5-RELATED N-ACETYLTRANSFERASE 2, CHLOROPLASTIC"/>
    <property type="match status" value="1"/>
</dbReference>
<dbReference type="Proteomes" id="UP000218113">
    <property type="component" value="Unassembled WGS sequence"/>
</dbReference>
<sequence length="140" mass="15378">MNYQIVSDLKQINWVEACAVIERAPLGTRLPEQLKQAFFNSYAGCMIYHEGALIGMGRGISDGVRCSGIFDVVVLPEYQGKGVGKLIMQYLLSELPKGAVTLYAVPGKEVFYEKLGFRKLLTAMGILQGNYGIPGHGYVK</sequence>
<feature type="domain" description="N-acetyltransferase" evidence="3">
    <location>
        <begin position="4"/>
        <end position="140"/>
    </location>
</feature>